<proteinExistence type="predicted"/>
<dbReference type="EMBL" id="JBHSUS010000001">
    <property type="protein sequence ID" value="MFC6441720.1"/>
    <property type="molecule type" value="Genomic_DNA"/>
</dbReference>
<evidence type="ECO:0000256" key="1">
    <source>
        <dbReference type="SAM" id="SignalP"/>
    </source>
</evidence>
<comment type="caution">
    <text evidence="3">The sequence shown here is derived from an EMBL/GenBank/DDBJ whole genome shotgun (WGS) entry which is preliminary data.</text>
</comment>
<evidence type="ECO:0000313" key="3">
    <source>
        <dbReference type="EMBL" id="MFC6441720.1"/>
    </source>
</evidence>
<dbReference type="InterPro" id="IPR046525">
    <property type="entry name" value="DUF6702"/>
</dbReference>
<keyword evidence="4" id="KW-1185">Reference proteome</keyword>
<reference evidence="3" key="3">
    <citation type="submission" date="2024-09" db="EMBL/GenBank/DDBJ databases">
        <authorList>
            <person name="Sun Q."/>
            <person name="Mori K."/>
        </authorList>
    </citation>
    <scope>NUCLEOTIDE SEQUENCE</scope>
    <source>
        <strain evidence="3">KCTC 42143</strain>
    </source>
</reference>
<keyword evidence="1" id="KW-0732">Signal</keyword>
<protein>
    <submittedName>
        <fullName evidence="3">DUF6702 family protein</fullName>
    </submittedName>
</protein>
<name>A0ABW1XP83_9ALTE</name>
<reference evidence="3" key="1">
    <citation type="journal article" date="2014" name="Int. J. Syst. Evol. Microbiol.">
        <title>Complete genome of a new Firmicutes species belonging to the dominant human colonic microbiota ('Ruminococcus bicirculans') reveals two chromosomes and a selective capacity to utilize plant glucans.</title>
        <authorList>
            <consortium name="NISC Comparative Sequencing Program"/>
            <person name="Wegmann U."/>
            <person name="Louis P."/>
            <person name="Goesmann A."/>
            <person name="Henrissat B."/>
            <person name="Duncan S.H."/>
            <person name="Flint H.J."/>
        </authorList>
    </citation>
    <scope>NUCLEOTIDE SEQUENCE</scope>
    <source>
        <strain evidence="3">KCTC 42143</strain>
    </source>
</reference>
<dbReference type="EMBL" id="JBHSUS010000001">
    <property type="protein sequence ID" value="MFC6438553.1"/>
    <property type="molecule type" value="Genomic_DNA"/>
</dbReference>
<feature type="signal peptide" evidence="1">
    <location>
        <begin position="1"/>
        <end position="22"/>
    </location>
</feature>
<reference evidence="4" key="2">
    <citation type="journal article" date="2019" name="Int. J. Syst. Evol. Microbiol.">
        <title>The Global Catalogue of Microorganisms (GCM) 10K type strain sequencing project: providing services to taxonomists for standard genome sequencing and annotation.</title>
        <authorList>
            <consortium name="The Broad Institute Genomics Platform"/>
            <consortium name="The Broad Institute Genome Sequencing Center for Infectious Disease"/>
            <person name="Wu L."/>
            <person name="Ma J."/>
        </authorList>
    </citation>
    <scope>NUCLEOTIDE SEQUENCE [LARGE SCALE GENOMIC DNA]</scope>
    <source>
        <strain evidence="4">CGMCC 1.16031</strain>
    </source>
</reference>
<feature type="chain" id="PRO_5045033280" evidence="1">
    <location>
        <begin position="23"/>
        <end position="166"/>
    </location>
</feature>
<dbReference type="RefSeq" id="WP_254426635.1">
    <property type="nucleotide sequence ID" value="NZ_JBHSUS010000001.1"/>
</dbReference>
<evidence type="ECO:0000313" key="2">
    <source>
        <dbReference type="EMBL" id="MFC6438553.1"/>
    </source>
</evidence>
<organism evidence="3 4">
    <name type="scientific">Pseudobowmanella zhangzhouensis</name>
    <dbReference type="NCBI Taxonomy" id="1537679"/>
    <lineage>
        <taxon>Bacteria</taxon>
        <taxon>Pseudomonadati</taxon>
        <taxon>Pseudomonadota</taxon>
        <taxon>Gammaproteobacteria</taxon>
        <taxon>Alteromonadales</taxon>
        <taxon>Alteromonadaceae</taxon>
    </lineage>
</organism>
<evidence type="ECO:0000313" key="4">
    <source>
        <dbReference type="Proteomes" id="UP001596364"/>
    </source>
</evidence>
<accession>A0ABW1XP83</accession>
<gene>
    <name evidence="2" type="ORF">ACFP85_00040</name>
    <name evidence="3" type="ORF">ACFP85_16345</name>
</gene>
<sequence>MRKLFNGLVVGLALALSAGASAHQLKSALTKMLFNQRSGNVEIMHRFYIHDAEHALKQLFKTNADLISDQDAQALFAHYVEQRFFISNQETLIPLNLVGYEIEGKFLWVYQETPIDEAITSLDIRNNALREIWTTQVNTVNIEGIGDIKTLTFDGNTESLQVTLHP</sequence>
<dbReference type="Proteomes" id="UP001596364">
    <property type="component" value="Unassembled WGS sequence"/>
</dbReference>
<dbReference type="Pfam" id="PF20420">
    <property type="entry name" value="DUF6702"/>
    <property type="match status" value="1"/>
</dbReference>